<evidence type="ECO:0000313" key="3">
    <source>
        <dbReference type="Proteomes" id="UP000729402"/>
    </source>
</evidence>
<feature type="compositionally biased region" description="Basic residues" evidence="1">
    <location>
        <begin position="33"/>
        <end position="49"/>
    </location>
</feature>
<evidence type="ECO:0000256" key="1">
    <source>
        <dbReference type="SAM" id="MobiDB-lite"/>
    </source>
</evidence>
<dbReference type="AlphaFoldDB" id="A0A8J5SYD2"/>
<proteinExistence type="predicted"/>
<feature type="compositionally biased region" description="Basic and acidic residues" evidence="1">
    <location>
        <begin position="94"/>
        <end position="106"/>
    </location>
</feature>
<accession>A0A8J5SYD2</accession>
<feature type="region of interest" description="Disordered" evidence="1">
    <location>
        <begin position="69"/>
        <end position="135"/>
    </location>
</feature>
<keyword evidence="3" id="KW-1185">Reference proteome</keyword>
<organism evidence="2 3">
    <name type="scientific">Zizania palustris</name>
    <name type="common">Northern wild rice</name>
    <dbReference type="NCBI Taxonomy" id="103762"/>
    <lineage>
        <taxon>Eukaryota</taxon>
        <taxon>Viridiplantae</taxon>
        <taxon>Streptophyta</taxon>
        <taxon>Embryophyta</taxon>
        <taxon>Tracheophyta</taxon>
        <taxon>Spermatophyta</taxon>
        <taxon>Magnoliopsida</taxon>
        <taxon>Liliopsida</taxon>
        <taxon>Poales</taxon>
        <taxon>Poaceae</taxon>
        <taxon>BOP clade</taxon>
        <taxon>Oryzoideae</taxon>
        <taxon>Oryzeae</taxon>
        <taxon>Zizaniinae</taxon>
        <taxon>Zizania</taxon>
    </lineage>
</organism>
<reference evidence="2" key="1">
    <citation type="journal article" date="2021" name="bioRxiv">
        <title>Whole Genome Assembly and Annotation of Northern Wild Rice, Zizania palustris L., Supports a Whole Genome Duplication in the Zizania Genus.</title>
        <authorList>
            <person name="Haas M."/>
            <person name="Kono T."/>
            <person name="Macchietto M."/>
            <person name="Millas R."/>
            <person name="McGilp L."/>
            <person name="Shao M."/>
            <person name="Duquette J."/>
            <person name="Hirsch C.N."/>
            <person name="Kimball J."/>
        </authorList>
    </citation>
    <scope>NUCLEOTIDE SEQUENCE</scope>
    <source>
        <tissue evidence="2">Fresh leaf tissue</tissue>
    </source>
</reference>
<comment type="caution">
    <text evidence="2">The sequence shown here is derived from an EMBL/GenBank/DDBJ whole genome shotgun (WGS) entry which is preliminary data.</text>
</comment>
<name>A0A8J5SYD2_ZIZPA</name>
<gene>
    <name evidence="2" type="ORF">GUJ93_ZPchr0015g6762</name>
</gene>
<dbReference type="Proteomes" id="UP000729402">
    <property type="component" value="Unassembled WGS sequence"/>
</dbReference>
<protein>
    <submittedName>
        <fullName evidence="2">Uncharacterized protein</fullName>
    </submittedName>
</protein>
<feature type="region of interest" description="Disordered" evidence="1">
    <location>
        <begin position="1"/>
        <end position="51"/>
    </location>
</feature>
<dbReference type="EMBL" id="JAAALK010000085">
    <property type="protein sequence ID" value="KAG8083171.1"/>
    <property type="molecule type" value="Genomic_DNA"/>
</dbReference>
<evidence type="ECO:0000313" key="2">
    <source>
        <dbReference type="EMBL" id="KAG8083171.1"/>
    </source>
</evidence>
<sequence>MSKKTSSKKASALGRGSSSVQAQASATATVKPAARRSFHTIAKTKRCQSRRCFSQGSCCCEGAEGVHALPNYTDSAPLANGSKRKRVEDEEPEDPKAREPSGDRSEASSAKSLGAEEQLSSYLAPEREPENVSASMTKVLASEATAMTKVQASEVVVMAMAVDASEVLA</sequence>
<reference evidence="2" key="2">
    <citation type="submission" date="2021-02" db="EMBL/GenBank/DDBJ databases">
        <authorList>
            <person name="Kimball J.A."/>
            <person name="Haas M.W."/>
            <person name="Macchietto M."/>
            <person name="Kono T."/>
            <person name="Duquette J."/>
            <person name="Shao M."/>
        </authorList>
    </citation>
    <scope>NUCLEOTIDE SEQUENCE</scope>
    <source>
        <tissue evidence="2">Fresh leaf tissue</tissue>
    </source>
</reference>
<feature type="compositionally biased region" description="Low complexity" evidence="1">
    <location>
        <begin position="8"/>
        <end position="30"/>
    </location>
</feature>